<evidence type="ECO:0000313" key="5">
    <source>
        <dbReference type="Proteomes" id="UP000324748"/>
    </source>
</evidence>
<feature type="compositionally biased region" description="Polar residues" evidence="1">
    <location>
        <begin position="108"/>
        <end position="125"/>
    </location>
</feature>
<organism evidence="3 6">
    <name type="scientific">Puccinia graminis f. sp. tritici</name>
    <dbReference type="NCBI Taxonomy" id="56615"/>
    <lineage>
        <taxon>Eukaryota</taxon>
        <taxon>Fungi</taxon>
        <taxon>Dikarya</taxon>
        <taxon>Basidiomycota</taxon>
        <taxon>Pucciniomycotina</taxon>
        <taxon>Pucciniomycetes</taxon>
        <taxon>Pucciniales</taxon>
        <taxon>Pucciniaceae</taxon>
        <taxon>Puccinia</taxon>
    </lineage>
</organism>
<feature type="region of interest" description="Disordered" evidence="1">
    <location>
        <begin position="167"/>
        <end position="207"/>
    </location>
</feature>
<dbReference type="EMBL" id="VSWC01000054">
    <property type="protein sequence ID" value="KAA1099537.1"/>
    <property type="molecule type" value="Genomic_DNA"/>
</dbReference>
<dbReference type="EMBL" id="VDEP01000380">
    <property type="protein sequence ID" value="KAA1091943.1"/>
    <property type="molecule type" value="Genomic_DNA"/>
</dbReference>
<dbReference type="Proteomes" id="UP000324748">
    <property type="component" value="Unassembled WGS sequence"/>
</dbReference>
<feature type="compositionally biased region" description="Polar residues" evidence="1">
    <location>
        <begin position="172"/>
        <end position="181"/>
    </location>
</feature>
<protein>
    <submittedName>
        <fullName evidence="3">Uncharacterized protein</fullName>
    </submittedName>
</protein>
<dbReference type="OrthoDB" id="2507674at2759"/>
<dbReference type="AlphaFoldDB" id="A0A5B0NSQ1"/>
<evidence type="ECO:0000313" key="6">
    <source>
        <dbReference type="Proteomes" id="UP000325313"/>
    </source>
</evidence>
<comment type="caution">
    <text evidence="3">The sequence shown here is derived from an EMBL/GenBank/DDBJ whole genome shotgun (WGS) entry which is preliminary data.</text>
</comment>
<gene>
    <name evidence="4" type="ORF">PGT21_011088</name>
    <name evidence="3" type="ORF">PGTUg99_017603</name>
</gene>
<keyword evidence="2" id="KW-0732">Signal</keyword>
<feature type="signal peptide" evidence="2">
    <location>
        <begin position="1"/>
        <end position="32"/>
    </location>
</feature>
<reference evidence="5 6" key="1">
    <citation type="submission" date="2019-05" db="EMBL/GenBank/DDBJ databases">
        <title>Emergence of the Ug99 lineage of the wheat stem rust pathogen through somatic hybridization.</title>
        <authorList>
            <person name="Li F."/>
            <person name="Upadhyaya N.M."/>
            <person name="Sperschneider J."/>
            <person name="Matny O."/>
            <person name="Nguyen-Phuc H."/>
            <person name="Mago R."/>
            <person name="Raley C."/>
            <person name="Miller M.E."/>
            <person name="Silverstein K.A.T."/>
            <person name="Henningsen E."/>
            <person name="Hirsch C.D."/>
            <person name="Visser B."/>
            <person name="Pretorius Z.A."/>
            <person name="Steffenson B.J."/>
            <person name="Schwessinger B."/>
            <person name="Dodds P.N."/>
            <person name="Figueroa M."/>
        </authorList>
    </citation>
    <scope>NUCLEOTIDE SEQUENCE [LARGE SCALE GENOMIC DNA]</scope>
    <source>
        <strain evidence="4">21-0</strain>
        <strain evidence="3 6">Ug99</strain>
    </source>
</reference>
<evidence type="ECO:0000313" key="4">
    <source>
        <dbReference type="EMBL" id="KAA1099537.1"/>
    </source>
</evidence>
<evidence type="ECO:0000256" key="1">
    <source>
        <dbReference type="SAM" id="MobiDB-lite"/>
    </source>
</evidence>
<keyword evidence="5" id="KW-1185">Reference proteome</keyword>
<dbReference type="Proteomes" id="UP000325313">
    <property type="component" value="Unassembled WGS sequence"/>
</dbReference>
<sequence>MTMFLANTLTKRGGISLLFLCLCISISEPAQSQDTTDPATSATIPATSPVGPATSSPAASSVVPTGATQDPTATTAGKTADTKPTLDSPTTLPQPGLTPPVTGGATVTMPTTSAGTSLNSTNTSPVPAGPGGFTAPLQDGNGKKIVFPITDTNGRVIFQSATDMHISGMKGANSTSPSTKTPGGPSDSKGDKNAKNGSKPNSGNLLTSLPKSIIASLSLGVVVVMLA</sequence>
<feature type="compositionally biased region" description="Polar residues" evidence="1">
    <location>
        <begin position="195"/>
        <end position="207"/>
    </location>
</feature>
<feature type="chain" id="PRO_5036366302" evidence="2">
    <location>
        <begin position="33"/>
        <end position="227"/>
    </location>
</feature>
<feature type="compositionally biased region" description="Polar residues" evidence="1">
    <location>
        <begin position="30"/>
        <end position="44"/>
    </location>
</feature>
<feature type="compositionally biased region" description="Low complexity" evidence="1">
    <location>
        <begin position="45"/>
        <end position="104"/>
    </location>
</feature>
<name>A0A5B0NSQ1_PUCGR</name>
<feature type="region of interest" description="Disordered" evidence="1">
    <location>
        <begin position="30"/>
        <end position="139"/>
    </location>
</feature>
<proteinExistence type="predicted"/>
<evidence type="ECO:0000256" key="2">
    <source>
        <dbReference type="SAM" id="SignalP"/>
    </source>
</evidence>
<accession>A0A5B0NSQ1</accession>
<evidence type="ECO:0000313" key="3">
    <source>
        <dbReference type="EMBL" id="KAA1091943.1"/>
    </source>
</evidence>